<reference evidence="1 2" key="1">
    <citation type="submission" date="2015-01" db="EMBL/GenBank/DDBJ databases">
        <title>Complete genome of Pseudomonas batumici UCM B-321 producer of the batumin antibiotic with strong antistaphilococcal and potential anticancer activity.</title>
        <authorList>
            <person name="Klochko V.V."/>
            <person name="Zelena L.B."/>
            <person name="Elena K.A."/>
            <person name="Reva O.N."/>
        </authorList>
    </citation>
    <scope>NUCLEOTIDE SEQUENCE [LARGE SCALE GENOMIC DNA]</scope>
    <source>
        <strain evidence="1 2">UCM B-321</strain>
    </source>
</reference>
<comment type="caution">
    <text evidence="1">The sequence shown here is derived from an EMBL/GenBank/DDBJ whole genome shotgun (WGS) entry which is preliminary data.</text>
</comment>
<dbReference type="PATRIC" id="fig|226910.6.peg.3221"/>
<accession>A0A0C2EWD3</accession>
<protein>
    <submittedName>
        <fullName evidence="1">Uncharacterized protein</fullName>
    </submittedName>
</protein>
<proteinExistence type="predicted"/>
<dbReference type="EMBL" id="JXDG01000041">
    <property type="protein sequence ID" value="KIH83043.1"/>
    <property type="molecule type" value="Genomic_DNA"/>
</dbReference>
<sequence>MASQFLQHHERVLPGIDTLPCRAGRHGLPAIQSSLPTPHNCQK</sequence>
<dbReference type="AlphaFoldDB" id="A0A0C2EWD3"/>
<keyword evidence="2" id="KW-1185">Reference proteome</keyword>
<evidence type="ECO:0000313" key="2">
    <source>
        <dbReference type="Proteomes" id="UP000031535"/>
    </source>
</evidence>
<evidence type="ECO:0000313" key="1">
    <source>
        <dbReference type="EMBL" id="KIH83043.1"/>
    </source>
</evidence>
<organism evidence="1 2">
    <name type="scientific">Pseudomonas batumici</name>
    <dbReference type="NCBI Taxonomy" id="226910"/>
    <lineage>
        <taxon>Bacteria</taxon>
        <taxon>Pseudomonadati</taxon>
        <taxon>Pseudomonadota</taxon>
        <taxon>Gammaproteobacteria</taxon>
        <taxon>Pseudomonadales</taxon>
        <taxon>Pseudomonadaceae</taxon>
        <taxon>Pseudomonas</taxon>
    </lineage>
</organism>
<dbReference type="Proteomes" id="UP000031535">
    <property type="component" value="Unassembled WGS sequence"/>
</dbReference>
<name>A0A0C2EWD3_9PSED</name>
<gene>
    <name evidence="1" type="ORF">UCMB321_3233</name>
</gene>